<accession>A0AAV1VGP4</accession>
<reference evidence="1" key="1">
    <citation type="submission" date="2024-01" db="EMBL/GenBank/DDBJ databases">
        <authorList>
            <person name="Webb A."/>
        </authorList>
    </citation>
    <scope>NUCLEOTIDE SEQUENCE</scope>
    <source>
        <strain evidence="1">Pm1</strain>
    </source>
</reference>
<organism evidence="1 2">
    <name type="scientific">Peronospora matthiolae</name>
    <dbReference type="NCBI Taxonomy" id="2874970"/>
    <lineage>
        <taxon>Eukaryota</taxon>
        <taxon>Sar</taxon>
        <taxon>Stramenopiles</taxon>
        <taxon>Oomycota</taxon>
        <taxon>Peronosporomycetes</taxon>
        <taxon>Peronosporales</taxon>
        <taxon>Peronosporaceae</taxon>
        <taxon>Peronospora</taxon>
    </lineage>
</organism>
<protein>
    <submittedName>
        <fullName evidence="1">Uncharacterized protein</fullName>
    </submittedName>
</protein>
<evidence type="ECO:0000313" key="1">
    <source>
        <dbReference type="EMBL" id="CAK7946101.1"/>
    </source>
</evidence>
<dbReference type="AlphaFoldDB" id="A0AAV1VGP4"/>
<proteinExistence type="predicted"/>
<dbReference type="EMBL" id="CAKLBY020000340">
    <property type="protein sequence ID" value="CAK7946101.1"/>
    <property type="molecule type" value="Genomic_DNA"/>
</dbReference>
<gene>
    <name evidence="1" type="ORF">PM001_LOCUS31251</name>
</gene>
<name>A0AAV1VGP4_9STRA</name>
<sequence length="112" mass="12601">MVEIGDGDREDEGVAVKKDSKVALQTVKMITLFVLSDKGSMYYTVNIWHAMRFELPHGTNVAIIMKSRQLINPIEHTKNRTSMAHLTGVNSYIASQYVRLLTAQSAAHRRPT</sequence>
<evidence type="ECO:0000313" key="2">
    <source>
        <dbReference type="Proteomes" id="UP001162060"/>
    </source>
</evidence>
<dbReference type="Proteomes" id="UP001162060">
    <property type="component" value="Unassembled WGS sequence"/>
</dbReference>
<comment type="caution">
    <text evidence="1">The sequence shown here is derived from an EMBL/GenBank/DDBJ whole genome shotgun (WGS) entry which is preliminary data.</text>
</comment>